<evidence type="ECO:0000313" key="2">
    <source>
        <dbReference type="EMBL" id="KAK0067304.1"/>
    </source>
</evidence>
<comment type="caution">
    <text evidence="2">The sequence shown here is derived from an EMBL/GenBank/DDBJ whole genome shotgun (WGS) entry which is preliminary data.</text>
</comment>
<feature type="compositionally biased region" description="Basic residues" evidence="1">
    <location>
        <begin position="751"/>
        <end position="762"/>
    </location>
</feature>
<feature type="region of interest" description="Disordered" evidence="1">
    <location>
        <begin position="751"/>
        <end position="780"/>
    </location>
</feature>
<feature type="compositionally biased region" description="Basic residues" evidence="1">
    <location>
        <begin position="495"/>
        <end position="515"/>
    </location>
</feature>
<organism evidence="2 3">
    <name type="scientific">Biomphalaria pfeifferi</name>
    <name type="common">Bloodfluke planorb</name>
    <name type="synonym">Freshwater snail</name>
    <dbReference type="NCBI Taxonomy" id="112525"/>
    <lineage>
        <taxon>Eukaryota</taxon>
        <taxon>Metazoa</taxon>
        <taxon>Spiralia</taxon>
        <taxon>Lophotrochozoa</taxon>
        <taxon>Mollusca</taxon>
        <taxon>Gastropoda</taxon>
        <taxon>Heterobranchia</taxon>
        <taxon>Euthyneura</taxon>
        <taxon>Panpulmonata</taxon>
        <taxon>Hygrophila</taxon>
        <taxon>Lymnaeoidea</taxon>
        <taxon>Planorbidae</taxon>
        <taxon>Biomphalaria</taxon>
    </lineage>
</organism>
<feature type="compositionally biased region" description="Basic and acidic residues" evidence="1">
    <location>
        <begin position="671"/>
        <end position="685"/>
    </location>
</feature>
<reference evidence="2" key="2">
    <citation type="submission" date="2023-04" db="EMBL/GenBank/DDBJ databases">
        <authorList>
            <person name="Bu L."/>
            <person name="Lu L."/>
            <person name="Laidemitt M.R."/>
            <person name="Zhang S.M."/>
            <person name="Mutuku M."/>
            <person name="Mkoji G."/>
            <person name="Steinauer M."/>
            <person name="Loker E.S."/>
        </authorList>
    </citation>
    <scope>NUCLEOTIDE SEQUENCE</scope>
    <source>
        <strain evidence="2">KasaAsao</strain>
        <tissue evidence="2">Whole Snail</tissue>
    </source>
</reference>
<feature type="region of interest" description="Disordered" evidence="1">
    <location>
        <begin position="408"/>
        <end position="461"/>
    </location>
</feature>
<feature type="region of interest" description="Disordered" evidence="1">
    <location>
        <begin position="631"/>
        <end position="739"/>
    </location>
</feature>
<feature type="compositionally biased region" description="Polar residues" evidence="1">
    <location>
        <begin position="724"/>
        <end position="734"/>
    </location>
</feature>
<dbReference type="EMBL" id="JASAOG010000008">
    <property type="protein sequence ID" value="KAK0067304.1"/>
    <property type="molecule type" value="Genomic_DNA"/>
</dbReference>
<feature type="compositionally biased region" description="Basic residues" evidence="1">
    <location>
        <begin position="581"/>
        <end position="594"/>
    </location>
</feature>
<protein>
    <submittedName>
        <fullName evidence="2">Uncharacterized protein</fullName>
    </submittedName>
</protein>
<gene>
    <name evidence="2" type="ORF">Bpfe_003402</name>
</gene>
<feature type="region of interest" description="Disordered" evidence="1">
    <location>
        <begin position="326"/>
        <end position="349"/>
    </location>
</feature>
<sequence>YGFNFKAFRGHHHQQSIKLLLWESNFVQFYQALKHMNAEKRFLTMFPSYEFQEKPVRRLSEYMFQPIREENSPMNTESIDHSDVCSVSSAHGNISPSPTNWVRWSCSHVEQADPHHIVLNQMTVALSQSFTDDCSSELERIWEQSTTRKTKCVDSKTPRSNIAAPEEVAHGGIKEMMKSNLYRYNIASDSTDAEKGAKIDHYWELCQGDAEHVTSLERIRPFSSVDLARTTLYSTSTDVSESSVLLDADDQLKDKRCTRKRKSVTFLENKDVPVLDTASNVEWANFSPDAKKPKHYSKRKQKSLETFNRHVEKAKKLLEKTRKLIRRNGDEASRNASRGRHKGEKHLHEKRRTMKTVPKLEKSYRSLSLDSLEAASWSGSKKRNKVIKATNLRLLADLKGKSIQHKLSNPELAIRDRHHTKHFKEKQTRYSLTPKTSEIATRQNGSNHDSPGKSNSKESPSLDERLLEALLYQKEDRLIRSLSAERATFQLIPIKRKTEKNHHRSLSRKCSKRQTHPTLGDYHSAHSSSKERHRQAQSVSEKSIKLKPQKTIYYFKEKRKKHKENSSNERLSNSELCMRQTKSRSSKSKQKNCRTQKITFRSDSPRSLTKKTFSKKEKVFVPTDIKRTTSEPSFLIETGQSSAKKRRHKRSSSLSTENIKRPAALIQSSPEAKRQDGLKIKNIKPERKRKKEKLITKSKAASHEQNHQVKGASTSRSLEKSKTHTSVMDVQQKTNQKHTHVDVPNFARSKIRASKQKKKKCKSWPSNQQHKNTHSTSEEILKSLKVKEPCKARRLKKDGDSKCHLGVKQISHPHSPTSFNLSSDHLDVRNKSSVKGILKNCPVPNSDLVEDTMVANVTNAQELPSPFIGDTKNVEKIETKTVDASTTVDPALLPRTETKPHQGSAERPTLAPNSERQNFFRYIQSSAAKLVQEVKETFGLIDNAEDFVVDEMVE</sequence>
<evidence type="ECO:0000313" key="3">
    <source>
        <dbReference type="Proteomes" id="UP001233172"/>
    </source>
</evidence>
<feature type="region of interest" description="Disordered" evidence="1">
    <location>
        <begin position="894"/>
        <end position="915"/>
    </location>
</feature>
<feature type="compositionally biased region" description="Polar residues" evidence="1">
    <location>
        <begin position="595"/>
        <end position="607"/>
    </location>
</feature>
<feature type="compositionally biased region" description="Low complexity" evidence="1">
    <location>
        <begin position="568"/>
        <end position="580"/>
    </location>
</feature>
<feature type="compositionally biased region" description="Basic residues" evidence="1">
    <location>
        <begin position="337"/>
        <end position="349"/>
    </location>
</feature>
<accession>A0AAD8C6G0</accession>
<feature type="region of interest" description="Disordered" evidence="1">
    <location>
        <begin position="495"/>
        <end position="611"/>
    </location>
</feature>
<proteinExistence type="predicted"/>
<keyword evidence="3" id="KW-1185">Reference proteome</keyword>
<feature type="compositionally biased region" description="Polar residues" evidence="1">
    <location>
        <begin position="429"/>
        <end position="459"/>
    </location>
</feature>
<name>A0AAD8C6G0_BIOPF</name>
<reference evidence="2" key="1">
    <citation type="journal article" date="2023" name="PLoS Negl. Trop. Dis.">
        <title>A genome sequence for Biomphalaria pfeifferi, the major vector snail for the human-infecting parasite Schistosoma mansoni.</title>
        <authorList>
            <person name="Bu L."/>
            <person name="Lu L."/>
            <person name="Laidemitt M.R."/>
            <person name="Zhang S.M."/>
            <person name="Mutuku M."/>
            <person name="Mkoji G."/>
            <person name="Steinauer M."/>
            <person name="Loker E.S."/>
        </authorList>
    </citation>
    <scope>NUCLEOTIDE SEQUENCE</scope>
    <source>
        <strain evidence="2">KasaAsao</strain>
    </source>
</reference>
<evidence type="ECO:0000256" key="1">
    <source>
        <dbReference type="SAM" id="MobiDB-lite"/>
    </source>
</evidence>
<feature type="non-terminal residue" evidence="2">
    <location>
        <position position="954"/>
    </location>
</feature>
<dbReference type="Proteomes" id="UP001233172">
    <property type="component" value="Unassembled WGS sequence"/>
</dbReference>
<dbReference type="AlphaFoldDB" id="A0AAD8C6G0"/>